<proteinExistence type="predicted"/>
<dbReference type="EMBL" id="JH650972">
    <property type="protein sequence ID" value="EXA42995.1"/>
    <property type="molecule type" value="Genomic_DNA"/>
</dbReference>
<dbReference type="AlphaFoldDB" id="W9PTE0"/>
<reference evidence="2" key="1">
    <citation type="submission" date="2011-10" db="EMBL/GenBank/DDBJ databases">
        <title>The Genome Sequence of Fusarium oxysporum HDV247.</title>
        <authorList>
            <consortium name="The Broad Institute Genome Sequencing Platform"/>
            <person name="Ma L.-J."/>
            <person name="Gale L.R."/>
            <person name="Schwartz D.C."/>
            <person name="Zhou S."/>
            <person name="Corby-Kistler H."/>
            <person name="Young S.K."/>
            <person name="Zeng Q."/>
            <person name="Gargeya S."/>
            <person name="Fitzgerald M."/>
            <person name="Haas B."/>
            <person name="Abouelleil A."/>
            <person name="Alvarado L."/>
            <person name="Arachchi H.M."/>
            <person name="Berlin A."/>
            <person name="Brown A."/>
            <person name="Chapman S.B."/>
            <person name="Chen Z."/>
            <person name="Dunbar C."/>
            <person name="Freedman E."/>
            <person name="Gearin G."/>
            <person name="Goldberg J."/>
            <person name="Griggs A."/>
            <person name="Gujja S."/>
            <person name="Heiman D."/>
            <person name="Howarth C."/>
            <person name="Larson L."/>
            <person name="Lui A."/>
            <person name="MacDonald P.J.P."/>
            <person name="Montmayeur A."/>
            <person name="Murphy C."/>
            <person name="Neiman D."/>
            <person name="Pearson M."/>
            <person name="Priest M."/>
            <person name="Roberts A."/>
            <person name="Saif S."/>
            <person name="Shea T."/>
            <person name="Shenoy N."/>
            <person name="Sisk P."/>
            <person name="Stolte C."/>
            <person name="Sykes S."/>
            <person name="Wortman J."/>
            <person name="Nusbaum C."/>
            <person name="Birren B."/>
        </authorList>
    </citation>
    <scope>NUCLEOTIDE SEQUENCE [LARGE SCALE GENOMIC DNA]</scope>
    <source>
        <strain evidence="2">HDV247</strain>
    </source>
</reference>
<gene>
    <name evidence="2" type="ORF">FOVG_08031</name>
</gene>
<reference evidence="2" key="2">
    <citation type="submission" date="2012-05" db="EMBL/GenBank/DDBJ databases">
        <title>Annotation of the Genome Sequence of Fusarium oxysporum HDV247.</title>
        <authorList>
            <consortium name="The Broad Institute Genomics Platform"/>
            <person name="Ma L.-J."/>
            <person name="Corby-Kistler H."/>
            <person name="Broz K."/>
            <person name="Gale L.R."/>
            <person name="Jonkers W."/>
            <person name="O'Donnell K."/>
            <person name="Ploetz R."/>
            <person name="Steinberg C."/>
            <person name="Schwartz D.C."/>
            <person name="VanEtten H."/>
            <person name="Zhou S."/>
            <person name="Young S.K."/>
            <person name="Zeng Q."/>
            <person name="Gargeya S."/>
            <person name="Fitzgerald M."/>
            <person name="Abouelleil A."/>
            <person name="Alvarado L."/>
            <person name="Chapman S.B."/>
            <person name="Gainer-Dewar J."/>
            <person name="Goldberg J."/>
            <person name="Griggs A."/>
            <person name="Gujja S."/>
            <person name="Hansen M."/>
            <person name="Howarth C."/>
            <person name="Imamovic A."/>
            <person name="Ireland A."/>
            <person name="Larimer J."/>
            <person name="McCowan C."/>
            <person name="Murphy C."/>
            <person name="Pearson M."/>
            <person name="Poon T.W."/>
            <person name="Priest M."/>
            <person name="Roberts A."/>
            <person name="Saif S."/>
            <person name="Shea T."/>
            <person name="Sykes S."/>
            <person name="Wortman J."/>
            <person name="Nusbaum C."/>
            <person name="Birren B."/>
        </authorList>
    </citation>
    <scope>NUCLEOTIDE SEQUENCE</scope>
    <source>
        <strain evidence="2">HDV247</strain>
    </source>
</reference>
<feature type="compositionally biased region" description="Polar residues" evidence="1">
    <location>
        <begin position="42"/>
        <end position="53"/>
    </location>
</feature>
<name>W9PTE0_FUSOX</name>
<feature type="region of interest" description="Disordered" evidence="1">
    <location>
        <begin position="1"/>
        <end position="25"/>
    </location>
</feature>
<sequence>MGPLSSRRRLDPFTRSTAQRVREDVERLTPAAPSLPMMVVSTSQASRAMTTHQALEEKKSIKPPNRCQARDRRKSQKAGRIWSQPYYIPSDTMPTQFQALLNDLHLADTGDGEDSEEG</sequence>
<feature type="region of interest" description="Disordered" evidence="1">
    <location>
        <begin position="42"/>
        <end position="83"/>
    </location>
</feature>
<dbReference type="Proteomes" id="UP000030751">
    <property type="component" value="Unassembled WGS sequence"/>
</dbReference>
<evidence type="ECO:0000313" key="2">
    <source>
        <dbReference type="EMBL" id="EXA42995.1"/>
    </source>
</evidence>
<organism evidence="2">
    <name type="scientific">Fusarium oxysporum f. sp. pisi HDV247</name>
    <dbReference type="NCBI Taxonomy" id="1080344"/>
    <lineage>
        <taxon>Eukaryota</taxon>
        <taxon>Fungi</taxon>
        <taxon>Dikarya</taxon>
        <taxon>Ascomycota</taxon>
        <taxon>Pezizomycotina</taxon>
        <taxon>Sordariomycetes</taxon>
        <taxon>Hypocreomycetidae</taxon>
        <taxon>Hypocreales</taxon>
        <taxon>Nectriaceae</taxon>
        <taxon>Fusarium</taxon>
        <taxon>Fusarium oxysporum species complex</taxon>
    </lineage>
</organism>
<protein>
    <submittedName>
        <fullName evidence="2">Uncharacterized protein</fullName>
    </submittedName>
</protein>
<dbReference type="HOGENOM" id="CLU_2073239_0_0_1"/>
<evidence type="ECO:0000256" key="1">
    <source>
        <dbReference type="SAM" id="MobiDB-lite"/>
    </source>
</evidence>
<accession>W9PTE0</accession>